<gene>
    <name evidence="8" type="primary">ccmA</name>
    <name evidence="8" type="ORF">GEV37_07330</name>
</gene>
<keyword evidence="9" id="KW-1185">Reference proteome</keyword>
<dbReference type="InterPro" id="IPR017871">
    <property type="entry name" value="ABC_transporter-like_CS"/>
</dbReference>
<dbReference type="InterPro" id="IPR003439">
    <property type="entry name" value="ABC_transporter-like_ATP-bd"/>
</dbReference>
<keyword evidence="5" id="KW-1278">Translocase</keyword>
<name>A0ABS8DRJ1_9GAMM</name>
<dbReference type="SUPFAM" id="SSF52540">
    <property type="entry name" value="P-loop containing nucleoside triphosphate hydrolases"/>
    <property type="match status" value="1"/>
</dbReference>
<dbReference type="EMBL" id="WHVL01000002">
    <property type="protein sequence ID" value="MCB8888927.1"/>
    <property type="molecule type" value="Genomic_DNA"/>
</dbReference>
<dbReference type="PANTHER" id="PTHR43499">
    <property type="entry name" value="ABC TRANSPORTER I FAMILY MEMBER 1"/>
    <property type="match status" value="1"/>
</dbReference>
<dbReference type="PANTHER" id="PTHR43499:SF1">
    <property type="entry name" value="ABC TRANSPORTER I FAMILY MEMBER 1"/>
    <property type="match status" value="1"/>
</dbReference>
<evidence type="ECO:0000256" key="6">
    <source>
        <dbReference type="ARBA" id="ARBA00023136"/>
    </source>
</evidence>
<dbReference type="SMART" id="SM00382">
    <property type="entry name" value="AAA"/>
    <property type="match status" value="1"/>
</dbReference>
<evidence type="ECO:0000256" key="1">
    <source>
        <dbReference type="ARBA" id="ARBA00022448"/>
    </source>
</evidence>
<feature type="domain" description="ABC transporter" evidence="7">
    <location>
        <begin position="5"/>
        <end position="214"/>
    </location>
</feature>
<accession>A0ABS8DRJ1</accession>
<proteinExistence type="predicted"/>
<evidence type="ECO:0000256" key="4">
    <source>
        <dbReference type="ARBA" id="ARBA00022840"/>
    </source>
</evidence>
<dbReference type="PROSITE" id="PS00211">
    <property type="entry name" value="ABC_TRANSPORTER_1"/>
    <property type="match status" value="1"/>
</dbReference>
<keyword evidence="3" id="KW-0201">Cytochrome c-type biogenesis</keyword>
<evidence type="ECO:0000256" key="3">
    <source>
        <dbReference type="ARBA" id="ARBA00022748"/>
    </source>
</evidence>
<dbReference type="NCBIfam" id="NF010061">
    <property type="entry name" value="PRK13538.1"/>
    <property type="match status" value="1"/>
</dbReference>
<dbReference type="InterPro" id="IPR027417">
    <property type="entry name" value="P-loop_NTPase"/>
</dbReference>
<dbReference type="RefSeq" id="WP_227389583.1">
    <property type="nucleotide sequence ID" value="NZ_JBHSCJ010000010.1"/>
</dbReference>
<reference evidence="8 9" key="1">
    <citation type="journal article" date="2021" name="Sci. Rep.">
        <title>Genome analysis of a halophilic bacterium Halomonas malpeensis YU-PRIM-29(T) reveals its exopolysaccharide and pigment producing capabilities.</title>
        <authorList>
            <person name="Athmika"/>
            <person name="Ghate S.D."/>
            <person name="Arun A.B."/>
            <person name="Rao S.S."/>
            <person name="Kumar S.T.A."/>
            <person name="Kandiyil M.K."/>
            <person name="Saptami K."/>
            <person name="Rekha P.D."/>
        </authorList>
    </citation>
    <scope>NUCLEOTIDE SEQUENCE [LARGE SCALE GENOMIC DNA]</scope>
    <source>
        <strain evidence="9">prim 29</strain>
    </source>
</reference>
<dbReference type="PROSITE" id="PS50893">
    <property type="entry name" value="ABC_TRANSPORTER_2"/>
    <property type="match status" value="1"/>
</dbReference>
<dbReference type="Proteomes" id="UP001319882">
    <property type="component" value="Unassembled WGS sequence"/>
</dbReference>
<dbReference type="InterPro" id="IPR005895">
    <property type="entry name" value="ABC_transptr_haem_export_CcmA"/>
</dbReference>
<protein>
    <submittedName>
        <fullName evidence="8">Cytochrome c biogenesis heme-transporting ATPase CcmA</fullName>
    </submittedName>
</protein>
<evidence type="ECO:0000256" key="5">
    <source>
        <dbReference type="ARBA" id="ARBA00022967"/>
    </source>
</evidence>
<dbReference type="InterPro" id="IPR003593">
    <property type="entry name" value="AAA+_ATPase"/>
</dbReference>
<sequence>MSLRLQARELACERDDRVLFKGLDVTLDAGEILCVEGPNGSGKTTLLKILSGQLGDYTGELHYRGEPLRRCRERFLANLLYLGHSAGVKAGLTALENLAWYQALAGDAFDEAACERALEEIGLAGFEDVPVGKLSAGQARRVALARLALGYRELWILDEPFTAIDKHGVAGLERRLLAHAERGGSVVITTHHALGDMAGIRRLALGEQGHHGEAA</sequence>
<comment type="caution">
    <text evidence="8">The sequence shown here is derived from an EMBL/GenBank/DDBJ whole genome shotgun (WGS) entry which is preliminary data.</text>
</comment>
<dbReference type="Gene3D" id="3.40.50.300">
    <property type="entry name" value="P-loop containing nucleotide triphosphate hydrolases"/>
    <property type="match status" value="1"/>
</dbReference>
<keyword evidence="6" id="KW-0472">Membrane</keyword>
<evidence type="ECO:0000256" key="2">
    <source>
        <dbReference type="ARBA" id="ARBA00022741"/>
    </source>
</evidence>
<evidence type="ECO:0000313" key="8">
    <source>
        <dbReference type="EMBL" id="MCB8888927.1"/>
    </source>
</evidence>
<evidence type="ECO:0000259" key="7">
    <source>
        <dbReference type="PROSITE" id="PS50893"/>
    </source>
</evidence>
<dbReference type="NCBIfam" id="TIGR01189">
    <property type="entry name" value="ccmA"/>
    <property type="match status" value="1"/>
</dbReference>
<keyword evidence="1" id="KW-0813">Transport</keyword>
<dbReference type="Pfam" id="PF00005">
    <property type="entry name" value="ABC_tran"/>
    <property type="match status" value="1"/>
</dbReference>
<keyword evidence="2" id="KW-0547">Nucleotide-binding</keyword>
<keyword evidence="4" id="KW-0067">ATP-binding</keyword>
<organism evidence="8 9">
    <name type="scientific">Vreelandella malpeensis</name>
    <dbReference type="NCBI Taxonomy" id="1172368"/>
    <lineage>
        <taxon>Bacteria</taxon>
        <taxon>Pseudomonadati</taxon>
        <taxon>Pseudomonadota</taxon>
        <taxon>Gammaproteobacteria</taxon>
        <taxon>Oceanospirillales</taxon>
        <taxon>Halomonadaceae</taxon>
        <taxon>Vreelandella</taxon>
    </lineage>
</organism>
<evidence type="ECO:0000313" key="9">
    <source>
        <dbReference type="Proteomes" id="UP001319882"/>
    </source>
</evidence>